<sequence>MLVIDSPLIESPEKLDPFTEETPIVFFSLDDDEENIGFDDLEDLDDEFDDDEDDFDDDDEEEEEEEFDDEEDEFDDEFDDDFDDDDAF</sequence>
<dbReference type="KEGG" id="gax:Pan161_17430"/>
<proteinExistence type="predicted"/>
<organism evidence="2 3">
    <name type="scientific">Gimesia algae</name>
    <dbReference type="NCBI Taxonomy" id="2527971"/>
    <lineage>
        <taxon>Bacteria</taxon>
        <taxon>Pseudomonadati</taxon>
        <taxon>Planctomycetota</taxon>
        <taxon>Planctomycetia</taxon>
        <taxon>Planctomycetales</taxon>
        <taxon>Planctomycetaceae</taxon>
        <taxon>Gimesia</taxon>
    </lineage>
</organism>
<protein>
    <submittedName>
        <fullName evidence="2">Uncharacterized protein</fullName>
    </submittedName>
</protein>
<evidence type="ECO:0000256" key="1">
    <source>
        <dbReference type="SAM" id="MobiDB-lite"/>
    </source>
</evidence>
<dbReference type="EMBL" id="CP036343">
    <property type="protein sequence ID" value="QDT90098.1"/>
    <property type="molecule type" value="Genomic_DNA"/>
</dbReference>
<gene>
    <name evidence="2" type="ORF">Pan161_17430</name>
</gene>
<evidence type="ECO:0000313" key="2">
    <source>
        <dbReference type="EMBL" id="QDT90098.1"/>
    </source>
</evidence>
<reference evidence="2 3" key="1">
    <citation type="submission" date="2019-02" db="EMBL/GenBank/DDBJ databases">
        <title>Deep-cultivation of Planctomycetes and their phenomic and genomic characterization uncovers novel biology.</title>
        <authorList>
            <person name="Wiegand S."/>
            <person name="Jogler M."/>
            <person name="Boedeker C."/>
            <person name="Pinto D."/>
            <person name="Vollmers J."/>
            <person name="Rivas-Marin E."/>
            <person name="Kohn T."/>
            <person name="Peeters S.H."/>
            <person name="Heuer A."/>
            <person name="Rast P."/>
            <person name="Oberbeckmann S."/>
            <person name="Bunk B."/>
            <person name="Jeske O."/>
            <person name="Meyerdierks A."/>
            <person name="Storesund J.E."/>
            <person name="Kallscheuer N."/>
            <person name="Luecker S."/>
            <person name="Lage O.M."/>
            <person name="Pohl T."/>
            <person name="Merkel B.J."/>
            <person name="Hornburger P."/>
            <person name="Mueller R.-W."/>
            <person name="Bruemmer F."/>
            <person name="Labrenz M."/>
            <person name="Spormann A.M."/>
            <person name="Op den Camp H."/>
            <person name="Overmann J."/>
            <person name="Amann R."/>
            <person name="Jetten M.S.M."/>
            <person name="Mascher T."/>
            <person name="Medema M.H."/>
            <person name="Devos D.P."/>
            <person name="Kaster A.-K."/>
            <person name="Ovreas L."/>
            <person name="Rohde M."/>
            <person name="Galperin M.Y."/>
            <person name="Jogler C."/>
        </authorList>
    </citation>
    <scope>NUCLEOTIDE SEQUENCE [LARGE SCALE GENOMIC DNA]</scope>
    <source>
        <strain evidence="2 3">Pan161</strain>
    </source>
</reference>
<name>A0A517VAS8_9PLAN</name>
<evidence type="ECO:0000313" key="3">
    <source>
        <dbReference type="Proteomes" id="UP000316855"/>
    </source>
</evidence>
<feature type="region of interest" description="Disordered" evidence="1">
    <location>
        <begin position="29"/>
        <end position="88"/>
    </location>
</feature>
<keyword evidence="3" id="KW-1185">Reference proteome</keyword>
<dbReference type="RefSeq" id="WP_197995768.1">
    <property type="nucleotide sequence ID" value="NZ_CP036343.1"/>
</dbReference>
<dbReference type="AlphaFoldDB" id="A0A517VAS8"/>
<accession>A0A517VAS8</accession>
<dbReference type="Proteomes" id="UP000316855">
    <property type="component" value="Chromosome"/>
</dbReference>